<organism evidence="2 3">
    <name type="scientific">Parnassius apollo</name>
    <name type="common">Apollo butterfly</name>
    <name type="synonym">Papilio apollo</name>
    <dbReference type="NCBI Taxonomy" id="110799"/>
    <lineage>
        <taxon>Eukaryota</taxon>
        <taxon>Metazoa</taxon>
        <taxon>Ecdysozoa</taxon>
        <taxon>Arthropoda</taxon>
        <taxon>Hexapoda</taxon>
        <taxon>Insecta</taxon>
        <taxon>Pterygota</taxon>
        <taxon>Neoptera</taxon>
        <taxon>Endopterygota</taxon>
        <taxon>Lepidoptera</taxon>
        <taxon>Glossata</taxon>
        <taxon>Ditrysia</taxon>
        <taxon>Papilionoidea</taxon>
        <taxon>Papilionidae</taxon>
        <taxon>Parnassiinae</taxon>
        <taxon>Parnassini</taxon>
        <taxon>Parnassius</taxon>
        <taxon>Parnassius</taxon>
    </lineage>
</organism>
<evidence type="ECO:0000313" key="2">
    <source>
        <dbReference type="EMBL" id="CAG5006618.1"/>
    </source>
</evidence>
<evidence type="ECO:0000256" key="1">
    <source>
        <dbReference type="SAM" id="MobiDB-lite"/>
    </source>
</evidence>
<feature type="compositionally biased region" description="Basic and acidic residues" evidence="1">
    <location>
        <begin position="37"/>
        <end position="49"/>
    </location>
</feature>
<feature type="compositionally biased region" description="Polar residues" evidence="1">
    <location>
        <begin position="119"/>
        <end position="131"/>
    </location>
</feature>
<dbReference type="Proteomes" id="UP000691718">
    <property type="component" value="Unassembled WGS sequence"/>
</dbReference>
<feature type="compositionally biased region" description="Basic residues" evidence="1">
    <location>
        <begin position="136"/>
        <end position="145"/>
    </location>
</feature>
<dbReference type="EMBL" id="CAJQZP010000984">
    <property type="protein sequence ID" value="CAG5006618.1"/>
    <property type="molecule type" value="Genomic_DNA"/>
</dbReference>
<sequence>MALSAAERQRRCREKRKQDHEKVAEVKRKDLERYQARKKLVRDMTTREHRQMKRKWQVRNKKRREEQKVLQKVLMNTPPSTRVPSSPSLLPLNPRSRSLTPTSFAARARGREKVGRTGNFRQNMKLQNQVKELQKKIRKYKKTST</sequence>
<feature type="region of interest" description="Disordered" evidence="1">
    <location>
        <begin position="116"/>
        <end position="145"/>
    </location>
</feature>
<name>A0A8S3XD97_PARAO</name>
<evidence type="ECO:0000313" key="3">
    <source>
        <dbReference type="Proteomes" id="UP000691718"/>
    </source>
</evidence>
<keyword evidence="3" id="KW-1185">Reference proteome</keyword>
<dbReference type="AlphaFoldDB" id="A0A8S3XD97"/>
<feature type="compositionally biased region" description="Low complexity" evidence="1">
    <location>
        <begin position="77"/>
        <end position="101"/>
    </location>
</feature>
<reference evidence="2" key="1">
    <citation type="submission" date="2021-04" db="EMBL/GenBank/DDBJ databases">
        <authorList>
            <person name="Tunstrom K."/>
        </authorList>
    </citation>
    <scope>NUCLEOTIDE SEQUENCE</scope>
</reference>
<dbReference type="OrthoDB" id="6375801at2759"/>
<feature type="compositionally biased region" description="Basic residues" evidence="1">
    <location>
        <begin position="50"/>
        <end position="62"/>
    </location>
</feature>
<accession>A0A8S3XD97</accession>
<proteinExistence type="predicted"/>
<comment type="caution">
    <text evidence="2">The sequence shown here is derived from an EMBL/GenBank/DDBJ whole genome shotgun (WGS) entry which is preliminary data.</text>
</comment>
<feature type="region of interest" description="Disordered" evidence="1">
    <location>
        <begin position="37"/>
        <end position="102"/>
    </location>
</feature>
<feature type="region of interest" description="Disordered" evidence="1">
    <location>
        <begin position="1"/>
        <end position="24"/>
    </location>
</feature>
<gene>
    <name evidence="2" type="ORF">PAPOLLO_LOCUS14778</name>
</gene>
<protein>
    <submittedName>
        <fullName evidence="2">(apollo) hypothetical protein</fullName>
    </submittedName>
</protein>